<dbReference type="SUPFAM" id="SSF53474">
    <property type="entry name" value="alpha/beta-Hydrolases"/>
    <property type="match status" value="1"/>
</dbReference>
<dbReference type="InterPro" id="IPR002469">
    <property type="entry name" value="Peptidase_S9B_N"/>
</dbReference>
<dbReference type="OrthoDB" id="9812921at2"/>
<dbReference type="GO" id="GO:0008239">
    <property type="term" value="F:dipeptidyl-peptidase activity"/>
    <property type="evidence" value="ECO:0007669"/>
    <property type="project" value="TreeGrafter"/>
</dbReference>
<dbReference type="GO" id="GO:0008236">
    <property type="term" value="F:serine-type peptidase activity"/>
    <property type="evidence" value="ECO:0007669"/>
    <property type="project" value="InterPro"/>
</dbReference>
<evidence type="ECO:0000256" key="2">
    <source>
        <dbReference type="SAM" id="SignalP"/>
    </source>
</evidence>
<dbReference type="RefSeq" id="WP_129835819.1">
    <property type="nucleotide sequence ID" value="NZ_CP035704.1"/>
</dbReference>
<dbReference type="PANTHER" id="PTHR11731">
    <property type="entry name" value="PROTEASE FAMILY S9B,C DIPEPTIDYL-PEPTIDASE IV-RELATED"/>
    <property type="match status" value="1"/>
</dbReference>
<feature type="domain" description="Dipeptidylpeptidase IV N-terminal" evidence="4">
    <location>
        <begin position="352"/>
        <end position="518"/>
    </location>
</feature>
<dbReference type="Pfam" id="PF00326">
    <property type="entry name" value="Peptidase_S9"/>
    <property type="match status" value="1"/>
</dbReference>
<proteinExistence type="predicted"/>
<organism evidence="5 6">
    <name type="scientific">Pseudolysobacter antarcticus</name>
    <dbReference type="NCBI Taxonomy" id="2511995"/>
    <lineage>
        <taxon>Bacteria</taxon>
        <taxon>Pseudomonadati</taxon>
        <taxon>Pseudomonadota</taxon>
        <taxon>Gammaproteobacteria</taxon>
        <taxon>Lysobacterales</taxon>
        <taxon>Rhodanobacteraceae</taxon>
        <taxon>Pseudolysobacter</taxon>
    </lineage>
</organism>
<evidence type="ECO:0000313" key="5">
    <source>
        <dbReference type="EMBL" id="QBB72138.1"/>
    </source>
</evidence>
<reference evidence="5 6" key="1">
    <citation type="submission" date="2019-01" db="EMBL/GenBank/DDBJ databases">
        <title>Pseudolysobacter antarctica gen. nov., sp. nov., isolated from Fildes Peninsula, Antarctica.</title>
        <authorList>
            <person name="Wei Z."/>
            <person name="Peng F."/>
        </authorList>
    </citation>
    <scope>NUCLEOTIDE SEQUENCE [LARGE SCALE GENOMIC DNA]</scope>
    <source>
        <strain evidence="5 6">AQ6-296</strain>
    </source>
</reference>
<feature type="signal peptide" evidence="2">
    <location>
        <begin position="1"/>
        <end position="20"/>
    </location>
</feature>
<evidence type="ECO:0000259" key="3">
    <source>
        <dbReference type="Pfam" id="PF00326"/>
    </source>
</evidence>
<feature type="region of interest" description="Disordered" evidence="1">
    <location>
        <begin position="330"/>
        <end position="355"/>
    </location>
</feature>
<evidence type="ECO:0000313" key="6">
    <source>
        <dbReference type="Proteomes" id="UP000291562"/>
    </source>
</evidence>
<sequence length="812" mass="91073">MNRWLLAGCTTLITCAAAHAAAPLTLEQIMAEPQWIGPPIERPYFSADGHSVYYSLKHGTGSIRDLHKIDLGNSQDTIIDAAGMNGADGNEVVYDRAHKRAAFVRNGDIFVRDLGTGQLIQVTRTAQDESAPQFSADDRAVQFRSGSDWYSYDFAGGVTSQVAIVKAEKDPHDKKKDDLQELQLRLFSTLKQSHDDKEAARLHAEEFQRGDSSRAPLPFYLGDDIRIASGDTPDDAQIADGSLSPDGRWLLLVAAPKSSAEAGKIGKLTRYVTESGYEEFENEHTRVGRNDPAPQSLLLLDLRAHEKYTLSYANLPGIHDDPLASVRALNAKHDKDTTKKDGAKKDDKTKTEPKERALQIPGIVWSRDGSNVAVALRSVDNKDRWIASIDFANHALIAQHRLTDAAWINWNFNEMGWENDNRTLWYQSEESGYSQLYARALGDKQAHALTHGKFEVGQPLLDDDGKFFYVRANQEAPYVYDVYRVPVAGGELQRVSQLKGVERFALSGDGKQVLITDSTAYMPAQISVVAADGSGAARQLTDTRTPAYKQLQWIQPQIVEVPSSHTKQPIYAKFYKPADFDASKKYPAVFFVHGAGYTQNVHSAFPYYFREQMFHNLLTQHGYVVLDMDYRASEGYGRDWRTAIYRQMGHPELEDLLDGKAWLVKNQSVDPNRIGLYGGSYGGFMTLMALFRAPDDFAAGAALRPVTDWTQYNHGYTSDILNTPQVDPAAYEASSPIEFAANLKHALLIEHGVIDDNVLFEDSARLYQRLIELHKDNFEIAMYPLERHGFVHADSWLDEYKRIYKLFETNLK</sequence>
<name>A0A411HNR8_9GAMM</name>
<dbReference type="PANTHER" id="PTHR11731:SF193">
    <property type="entry name" value="DIPEPTIDYL PEPTIDASE 9"/>
    <property type="match status" value="1"/>
</dbReference>
<accession>A0A411HNR8</accession>
<dbReference type="EMBL" id="CP035704">
    <property type="protein sequence ID" value="QBB72138.1"/>
    <property type="molecule type" value="Genomic_DNA"/>
</dbReference>
<gene>
    <name evidence="5" type="ORF">ELE36_18185</name>
</gene>
<protein>
    <submittedName>
        <fullName evidence="5">S9 family peptidase</fullName>
    </submittedName>
</protein>
<dbReference type="Gene3D" id="2.140.10.30">
    <property type="entry name" value="Dipeptidylpeptidase IV, N-terminal domain"/>
    <property type="match status" value="2"/>
</dbReference>
<dbReference type="Proteomes" id="UP000291562">
    <property type="component" value="Chromosome"/>
</dbReference>
<feature type="domain" description="Peptidase S9 prolyl oligopeptidase catalytic" evidence="3">
    <location>
        <begin position="616"/>
        <end position="811"/>
    </location>
</feature>
<dbReference type="Gene3D" id="3.40.50.1820">
    <property type="entry name" value="alpha/beta hydrolase"/>
    <property type="match status" value="1"/>
</dbReference>
<dbReference type="InterPro" id="IPR001375">
    <property type="entry name" value="Peptidase_S9_cat"/>
</dbReference>
<keyword evidence="6" id="KW-1185">Reference proteome</keyword>
<evidence type="ECO:0000256" key="1">
    <source>
        <dbReference type="SAM" id="MobiDB-lite"/>
    </source>
</evidence>
<feature type="compositionally biased region" description="Basic and acidic residues" evidence="1">
    <location>
        <begin position="331"/>
        <end position="355"/>
    </location>
</feature>
<dbReference type="SUPFAM" id="SSF82171">
    <property type="entry name" value="DPP6 N-terminal domain-like"/>
    <property type="match status" value="1"/>
</dbReference>
<dbReference type="KEGG" id="xbc:ELE36_18185"/>
<dbReference type="InterPro" id="IPR050278">
    <property type="entry name" value="Serine_Prot_S9B/DPPIV"/>
</dbReference>
<dbReference type="Pfam" id="PF00930">
    <property type="entry name" value="DPPIV_N"/>
    <property type="match status" value="1"/>
</dbReference>
<dbReference type="AlphaFoldDB" id="A0A411HNR8"/>
<evidence type="ECO:0000259" key="4">
    <source>
        <dbReference type="Pfam" id="PF00930"/>
    </source>
</evidence>
<keyword evidence="2" id="KW-0732">Signal</keyword>
<dbReference type="GO" id="GO:0006508">
    <property type="term" value="P:proteolysis"/>
    <property type="evidence" value="ECO:0007669"/>
    <property type="project" value="InterPro"/>
</dbReference>
<dbReference type="InterPro" id="IPR029058">
    <property type="entry name" value="AB_hydrolase_fold"/>
</dbReference>
<feature type="chain" id="PRO_5019495076" evidence="2">
    <location>
        <begin position="21"/>
        <end position="812"/>
    </location>
</feature>